<dbReference type="OrthoDB" id="9811589at2"/>
<evidence type="ECO:0000259" key="2">
    <source>
        <dbReference type="Pfam" id="PF13649"/>
    </source>
</evidence>
<evidence type="ECO:0000313" key="3">
    <source>
        <dbReference type="EMBL" id="RAQ96171.1"/>
    </source>
</evidence>
<accession>A0A328VH22</accession>
<dbReference type="Gene3D" id="2.20.130.10">
    <property type="entry name" value="CAC2371-like domains"/>
    <property type="match status" value="1"/>
</dbReference>
<dbReference type="GO" id="GO:0016740">
    <property type="term" value="F:transferase activity"/>
    <property type="evidence" value="ECO:0007669"/>
    <property type="project" value="UniProtKB-KW"/>
</dbReference>
<dbReference type="PANTHER" id="PTHR43861">
    <property type="entry name" value="TRANS-ACONITATE 2-METHYLTRANSFERASE-RELATED"/>
    <property type="match status" value="1"/>
</dbReference>
<reference evidence="3 4" key="1">
    <citation type="submission" date="2016-08" db="EMBL/GenBank/DDBJ databases">
        <title>Analysis of Carbohydrate Active Enzymes in Thermogemmatispora T81 Reveals Carbohydrate Degradation Ability.</title>
        <authorList>
            <person name="Tomazini A."/>
            <person name="Lal S."/>
            <person name="Stott M."/>
            <person name="Henrissat B."/>
            <person name="Polikarpov I."/>
            <person name="Sparling R."/>
            <person name="Levin D.B."/>
        </authorList>
    </citation>
    <scope>NUCLEOTIDE SEQUENCE [LARGE SCALE GENOMIC DNA]</scope>
    <source>
        <strain evidence="3 4">T81</strain>
    </source>
</reference>
<comment type="caution">
    <text evidence="3">The sequence shown here is derived from an EMBL/GenBank/DDBJ whole genome shotgun (WGS) entry which is preliminary data.</text>
</comment>
<sequence length="259" mass="29576">MQRERVNDYDTIAAFYDIEHAHFLEDLDLYRDFAELCGPYGPLLEVACGSGRLLLPLAREGYELTGVDISAHMLERARQRLAQEGLLSRVTLVQQDMRALHLEQRFRLAFIALGSFAHLTTRKDQQQALALLRAHLVTGATLILDLSNADARAMENLSGQLLHQGTWTCEDGSLLTHFVSPAASNTRHMLELVHFYDQYCQGETVRRTVTRTTFYLFERSELELMLEQAGFVVKDVYGNYEMAPYELQSPRMIFIAEAR</sequence>
<dbReference type="Proteomes" id="UP000248706">
    <property type="component" value="Unassembled WGS sequence"/>
</dbReference>
<dbReference type="InterPro" id="IPR029063">
    <property type="entry name" value="SAM-dependent_MTases_sf"/>
</dbReference>
<dbReference type="SUPFAM" id="SSF53335">
    <property type="entry name" value="S-adenosyl-L-methionine-dependent methyltransferases"/>
    <property type="match status" value="1"/>
</dbReference>
<dbReference type="InterPro" id="IPR041698">
    <property type="entry name" value="Methyltransf_25"/>
</dbReference>
<dbReference type="AlphaFoldDB" id="A0A328VH22"/>
<dbReference type="EMBL" id="MCIF01000002">
    <property type="protein sequence ID" value="RAQ96171.1"/>
    <property type="molecule type" value="Genomic_DNA"/>
</dbReference>
<keyword evidence="4" id="KW-1185">Reference proteome</keyword>
<dbReference type="Gene3D" id="3.40.50.150">
    <property type="entry name" value="Vaccinia Virus protein VP39"/>
    <property type="match status" value="1"/>
</dbReference>
<protein>
    <recommendedName>
        <fullName evidence="2">Methyltransferase domain-containing protein</fullName>
    </recommendedName>
</protein>
<feature type="domain" description="Methyltransferase" evidence="2">
    <location>
        <begin position="44"/>
        <end position="138"/>
    </location>
</feature>
<evidence type="ECO:0000313" key="4">
    <source>
        <dbReference type="Proteomes" id="UP000248706"/>
    </source>
</evidence>
<name>A0A328VH22_9CHLR</name>
<organism evidence="3 4">
    <name type="scientific">Thermogemmatispora tikiterensis</name>
    <dbReference type="NCBI Taxonomy" id="1825093"/>
    <lineage>
        <taxon>Bacteria</taxon>
        <taxon>Bacillati</taxon>
        <taxon>Chloroflexota</taxon>
        <taxon>Ktedonobacteria</taxon>
        <taxon>Thermogemmatisporales</taxon>
        <taxon>Thermogemmatisporaceae</taxon>
        <taxon>Thermogemmatispora</taxon>
    </lineage>
</organism>
<dbReference type="Pfam" id="PF13649">
    <property type="entry name" value="Methyltransf_25"/>
    <property type="match status" value="1"/>
</dbReference>
<keyword evidence="1" id="KW-0808">Transferase</keyword>
<gene>
    <name evidence="3" type="ORF">A4R35_11560</name>
</gene>
<evidence type="ECO:0000256" key="1">
    <source>
        <dbReference type="ARBA" id="ARBA00022679"/>
    </source>
</evidence>
<dbReference type="RefSeq" id="WP_112429524.1">
    <property type="nucleotide sequence ID" value="NZ_MCIF01000002.1"/>
</dbReference>
<dbReference type="CDD" id="cd02440">
    <property type="entry name" value="AdoMet_MTases"/>
    <property type="match status" value="1"/>
</dbReference>
<proteinExistence type="predicted"/>